<dbReference type="SUPFAM" id="SSF54001">
    <property type="entry name" value="Cysteine proteinases"/>
    <property type="match status" value="1"/>
</dbReference>
<comment type="caution">
    <text evidence="1">The sequence shown here is derived from an EMBL/GenBank/DDBJ whole genome shotgun (WGS) entry which is preliminary data.</text>
</comment>
<dbReference type="Proteomes" id="UP000533637">
    <property type="component" value="Unassembled WGS sequence"/>
</dbReference>
<dbReference type="Gene3D" id="3.90.70.50">
    <property type="entry name" value="Peptidase C10, streptopain"/>
    <property type="match status" value="1"/>
</dbReference>
<protein>
    <recommendedName>
        <fullName evidence="3">Streptopain</fullName>
    </recommendedName>
</protein>
<sequence length="423" mass="47395">MKTIFKLMPVMMVLLFCSCNQREVEELSQVSLKGSIAENSLVESVTLDLLNKFSKSLRNSSLTKSENSIIVDESIKTTYHFKWNHETNTKSNGPQIPDSVSVDLYLMKFHEADGTLGYSIATGDERINKVYVYSHGDISDTARIYPLAHIIKSIPFIVKNDLENYYKNPSETIHTYGARPDITTHGPLLCTHWHQEYPYNSQIKAFPVMNAHPTLKGHAPVGCAATATAQVVTFYSKFKSDIMANGKPYVYNFSKFAFVAVPGEDAQFEVSQLCKEIGIALGIDYYPTVGILYDPRKIGTYLADKQGYSVETKYHKNIDINKLADLIMKNNPHITAGVMHGTTSGHVWVWDGVQMNWNTNEVMMVHCNWGMGIQKDSDFGSDTWFTPATMSQIDSQQPALTDDQVQIYLSNNNSYYPGGGGIL</sequence>
<dbReference type="RefSeq" id="WP_122375789.1">
    <property type="nucleotide sequence ID" value="NZ_BMPB01000001.1"/>
</dbReference>
<dbReference type="InterPro" id="IPR038765">
    <property type="entry name" value="Papain-like_cys_pep_sf"/>
</dbReference>
<evidence type="ECO:0000313" key="1">
    <source>
        <dbReference type="EMBL" id="MBB4621985.1"/>
    </source>
</evidence>
<reference evidence="1 2" key="1">
    <citation type="submission" date="2020-08" db="EMBL/GenBank/DDBJ databases">
        <title>Genomic Encyclopedia of Type Strains, Phase IV (KMG-IV): sequencing the most valuable type-strain genomes for metagenomic binning, comparative biology and taxonomic classification.</title>
        <authorList>
            <person name="Goeker M."/>
        </authorList>
    </citation>
    <scope>NUCLEOTIDE SEQUENCE [LARGE SCALE GENOMIC DNA]</scope>
    <source>
        <strain evidence="1 2">DSM 102983</strain>
    </source>
</reference>
<proteinExistence type="predicted"/>
<evidence type="ECO:0008006" key="3">
    <source>
        <dbReference type="Google" id="ProtNLM"/>
    </source>
</evidence>
<gene>
    <name evidence="1" type="ORF">GGQ57_001882</name>
</gene>
<dbReference type="Pfam" id="PF01640">
    <property type="entry name" value="Peptidase_C10"/>
    <property type="match status" value="1"/>
</dbReference>
<dbReference type="EMBL" id="JACHOC010000003">
    <property type="protein sequence ID" value="MBB4621985.1"/>
    <property type="molecule type" value="Genomic_DNA"/>
</dbReference>
<dbReference type="PROSITE" id="PS51257">
    <property type="entry name" value="PROKAR_LIPOPROTEIN"/>
    <property type="match status" value="1"/>
</dbReference>
<accession>A0ABR6KKL1</accession>
<evidence type="ECO:0000313" key="2">
    <source>
        <dbReference type="Proteomes" id="UP000533637"/>
    </source>
</evidence>
<dbReference type="InterPro" id="IPR000200">
    <property type="entry name" value="Peptidase_C10"/>
</dbReference>
<keyword evidence="2" id="KW-1185">Reference proteome</keyword>
<dbReference type="InterPro" id="IPR044934">
    <property type="entry name" value="Streptopain_sf"/>
</dbReference>
<organism evidence="1 2">
    <name type="scientific">Parabacteroides faecis</name>
    <dbReference type="NCBI Taxonomy" id="1217282"/>
    <lineage>
        <taxon>Bacteria</taxon>
        <taxon>Pseudomonadati</taxon>
        <taxon>Bacteroidota</taxon>
        <taxon>Bacteroidia</taxon>
        <taxon>Bacteroidales</taxon>
        <taxon>Tannerellaceae</taxon>
        <taxon>Parabacteroides</taxon>
    </lineage>
</organism>
<name>A0ABR6KKL1_9BACT</name>